<dbReference type="InterPro" id="IPR000210">
    <property type="entry name" value="BTB/POZ_dom"/>
</dbReference>
<proteinExistence type="predicted"/>
<sequence>MVDLGMVVPQDDSLVDHFGRQVLHWIVGYSTAWYATLSHCDLVDNFKKVDSGAKILLQGLGVKTGNNEDDDDDDEDEGEEEYDEVQEGEGGRVVRQRRRIRRAARGFVNRYHPLVEYGERNFENLMLADLMENCERGIPIEMFNVLAPFHQNSAGAAGAGGVAAGGTSAGGQNVRLENMQVTQPCSGPSSPTIASPGALSSTSFCLANGGGIGGGGLGSGGCSVISSTTAADTADPNWQANKSTVRERNAAMFNNDLMADIRFIVGSDEQVQTIPAHKYVLATGSSVFYAMFYGGLAENKQEIKVPDVEPVAFLTLLKYLYCDEIQLEADNVLATLYVAKKYIVPHLARACVNYLETSLTAKNACLLLSQSRLFEEPELMQRCWEVIDAQAEMAIKSEGFVDIDLKTFETILARETLNCKEIHLFEAALSWAHAGCTKMDIEPTSSNKRQLLGQALYLIRIPTMTLEEFANRVAQLGILTNQETIDIFLNFTAKNKPKLTFPVKARAGLKTQVCHRFASCAYRSNQWRYRGRCDSIQFSVDKRIFIVGFGLYGSSTGAADYDVKIELKRLGRVLAENSTKFFSDGSSNTFQVFFETPIQIEPECFYTASVVLDGTELSFFGQEGMSEVSVGTVTFQFQCSSESTNGTGVQGGQIPELIFYGPMGVSQQSSIISASASNNTINNNHTSAAGGGHSPGKENSAGRLGGNNSGTSSNSASSTTTSHSSAQGSGGGLLLMSAAANGSGSSSSNSHSDRSNVGPFGNGGDNEAPTTGSSNGVGMANWLQPAAGVSAGQQQLLAGSSEPSE</sequence>
<dbReference type="SMART" id="SM00225">
    <property type="entry name" value="BTB"/>
    <property type="match status" value="1"/>
</dbReference>
<feature type="region of interest" description="Disordered" evidence="3">
    <location>
        <begin position="62"/>
        <end position="91"/>
    </location>
</feature>
<dbReference type="Pfam" id="PF08005">
    <property type="entry name" value="PHR"/>
    <property type="match status" value="1"/>
</dbReference>
<dbReference type="VEuPathDB" id="VectorBase:AEPI004882"/>
<evidence type="ECO:0000256" key="2">
    <source>
        <dbReference type="ARBA" id="ARBA00022490"/>
    </source>
</evidence>
<dbReference type="AlphaFoldDB" id="A0A182PD77"/>
<dbReference type="Gene3D" id="3.30.710.10">
    <property type="entry name" value="Potassium Channel Kv1.1, Chain A"/>
    <property type="match status" value="1"/>
</dbReference>
<accession>A0A182PD77</accession>
<dbReference type="SMART" id="SM00875">
    <property type="entry name" value="BACK"/>
    <property type="match status" value="1"/>
</dbReference>
<evidence type="ECO:0000313" key="6">
    <source>
        <dbReference type="Proteomes" id="UP000075885"/>
    </source>
</evidence>
<dbReference type="InterPro" id="IPR011333">
    <property type="entry name" value="SKP1/BTB/POZ_sf"/>
</dbReference>
<feature type="compositionally biased region" description="Low complexity" evidence="3">
    <location>
        <begin position="709"/>
        <end position="727"/>
    </location>
</feature>
<dbReference type="Gene3D" id="2.60.120.820">
    <property type="entry name" value="PHR domain"/>
    <property type="match status" value="1"/>
</dbReference>
<evidence type="ECO:0000256" key="1">
    <source>
        <dbReference type="ARBA" id="ARBA00004496"/>
    </source>
</evidence>
<dbReference type="InterPro" id="IPR012983">
    <property type="entry name" value="PHR"/>
</dbReference>
<evidence type="ECO:0000256" key="3">
    <source>
        <dbReference type="SAM" id="MobiDB-lite"/>
    </source>
</evidence>
<feature type="compositionally biased region" description="Low complexity" evidence="3">
    <location>
        <begin position="734"/>
        <end position="750"/>
    </location>
</feature>
<dbReference type="CDD" id="cd18488">
    <property type="entry name" value="BACK_BTBD3_like"/>
    <property type="match status" value="1"/>
</dbReference>
<keyword evidence="2" id="KW-0963">Cytoplasm</keyword>
<dbReference type="PANTHER" id="PTHR45774:SF9">
    <property type="entry name" value="LUTE, ISOFORM D"/>
    <property type="match status" value="1"/>
</dbReference>
<dbReference type="PANTHER" id="PTHR45774">
    <property type="entry name" value="BTB/POZ DOMAIN-CONTAINING"/>
    <property type="match status" value="1"/>
</dbReference>
<feature type="domain" description="BTB" evidence="4">
    <location>
        <begin position="259"/>
        <end position="329"/>
    </location>
</feature>
<reference evidence="6" key="1">
    <citation type="submission" date="2013-03" db="EMBL/GenBank/DDBJ databases">
        <title>The Genome Sequence of Anopheles epiroticus epiroticus2.</title>
        <authorList>
            <consortium name="The Broad Institute Genomics Platform"/>
            <person name="Neafsey D.E."/>
            <person name="Howell P."/>
            <person name="Walker B."/>
            <person name="Young S.K."/>
            <person name="Zeng Q."/>
            <person name="Gargeya S."/>
            <person name="Fitzgerald M."/>
            <person name="Haas B."/>
            <person name="Abouelleil A."/>
            <person name="Allen A.W."/>
            <person name="Alvarado L."/>
            <person name="Arachchi H.M."/>
            <person name="Berlin A.M."/>
            <person name="Chapman S.B."/>
            <person name="Gainer-Dewar J."/>
            <person name="Goldberg J."/>
            <person name="Griggs A."/>
            <person name="Gujja S."/>
            <person name="Hansen M."/>
            <person name="Howarth C."/>
            <person name="Imamovic A."/>
            <person name="Ireland A."/>
            <person name="Larimer J."/>
            <person name="McCowan C."/>
            <person name="Murphy C."/>
            <person name="Pearson M."/>
            <person name="Poon T.W."/>
            <person name="Priest M."/>
            <person name="Roberts A."/>
            <person name="Saif S."/>
            <person name="Shea T."/>
            <person name="Sisk P."/>
            <person name="Sykes S."/>
            <person name="Wortman J."/>
            <person name="Nusbaum C."/>
            <person name="Birren B."/>
        </authorList>
    </citation>
    <scope>NUCLEOTIDE SEQUENCE [LARGE SCALE GENOMIC DNA]</scope>
    <source>
        <strain evidence="6">Epiroticus2</strain>
    </source>
</reference>
<name>A0A182PD77_9DIPT</name>
<protein>
    <submittedName>
        <fullName evidence="5">BTB domain-containing protein</fullName>
    </submittedName>
</protein>
<reference evidence="5" key="2">
    <citation type="submission" date="2020-05" db="UniProtKB">
        <authorList>
            <consortium name="EnsemblMetazoa"/>
        </authorList>
    </citation>
    <scope>IDENTIFICATION</scope>
    <source>
        <strain evidence="5">Epiroticus2</strain>
    </source>
</reference>
<keyword evidence="6" id="KW-1185">Reference proteome</keyword>
<dbReference type="FunFam" id="3.30.710.10:FF:000015">
    <property type="entry name" value="BTB/POZ domain-containing protein 3"/>
    <property type="match status" value="1"/>
</dbReference>
<dbReference type="Pfam" id="PF07707">
    <property type="entry name" value="BACK"/>
    <property type="match status" value="1"/>
</dbReference>
<dbReference type="PROSITE" id="PS50097">
    <property type="entry name" value="BTB"/>
    <property type="match status" value="1"/>
</dbReference>
<dbReference type="STRING" id="199890.A0A182PD77"/>
<comment type="subcellular location">
    <subcellularLocation>
        <location evidence="1">Cytoplasm</location>
    </subcellularLocation>
</comment>
<dbReference type="EnsemblMetazoa" id="AEPI004882-RA">
    <property type="protein sequence ID" value="AEPI004882-PA"/>
    <property type="gene ID" value="AEPI004882"/>
</dbReference>
<dbReference type="InterPro" id="IPR038648">
    <property type="entry name" value="PHR_sf"/>
</dbReference>
<dbReference type="Gene3D" id="1.25.40.420">
    <property type="match status" value="1"/>
</dbReference>
<dbReference type="InterPro" id="IPR011705">
    <property type="entry name" value="BACK"/>
</dbReference>
<dbReference type="GO" id="GO:0022008">
    <property type="term" value="P:neurogenesis"/>
    <property type="evidence" value="ECO:0007669"/>
    <property type="project" value="TreeGrafter"/>
</dbReference>
<dbReference type="FunFam" id="1.25.40.420:FF:000003">
    <property type="entry name" value="BTB/POZ domain-containing protein 3"/>
    <property type="match status" value="1"/>
</dbReference>
<evidence type="ECO:0000313" key="5">
    <source>
        <dbReference type="EnsemblMetazoa" id="AEPI004882-PA"/>
    </source>
</evidence>
<dbReference type="CDD" id="cd18282">
    <property type="entry name" value="BTB_POZ_BTBD3_6"/>
    <property type="match status" value="1"/>
</dbReference>
<dbReference type="Pfam" id="PF00651">
    <property type="entry name" value="BTB"/>
    <property type="match status" value="1"/>
</dbReference>
<dbReference type="InterPro" id="IPR049737">
    <property type="entry name" value="Btbd6a-like_BACK"/>
</dbReference>
<dbReference type="Proteomes" id="UP000075885">
    <property type="component" value="Unassembled WGS sequence"/>
</dbReference>
<feature type="compositionally biased region" description="Polar residues" evidence="3">
    <location>
        <begin position="791"/>
        <end position="805"/>
    </location>
</feature>
<dbReference type="GO" id="GO:0005829">
    <property type="term" value="C:cytosol"/>
    <property type="evidence" value="ECO:0007669"/>
    <property type="project" value="TreeGrafter"/>
</dbReference>
<feature type="region of interest" description="Disordered" evidence="3">
    <location>
        <begin position="682"/>
        <end position="805"/>
    </location>
</feature>
<feature type="compositionally biased region" description="Acidic residues" evidence="3">
    <location>
        <begin position="67"/>
        <end position="87"/>
    </location>
</feature>
<evidence type="ECO:0000259" key="4">
    <source>
        <dbReference type="PROSITE" id="PS50097"/>
    </source>
</evidence>
<organism evidence="5 6">
    <name type="scientific">Anopheles epiroticus</name>
    <dbReference type="NCBI Taxonomy" id="199890"/>
    <lineage>
        <taxon>Eukaryota</taxon>
        <taxon>Metazoa</taxon>
        <taxon>Ecdysozoa</taxon>
        <taxon>Arthropoda</taxon>
        <taxon>Hexapoda</taxon>
        <taxon>Insecta</taxon>
        <taxon>Pterygota</taxon>
        <taxon>Neoptera</taxon>
        <taxon>Endopterygota</taxon>
        <taxon>Diptera</taxon>
        <taxon>Nematocera</taxon>
        <taxon>Culicoidea</taxon>
        <taxon>Culicidae</taxon>
        <taxon>Anophelinae</taxon>
        <taxon>Anopheles</taxon>
    </lineage>
</organism>
<dbReference type="FunFam" id="2.60.120.820:FF:000001">
    <property type="entry name" value="BTB/POZ domain-containing protein 3"/>
    <property type="match status" value="1"/>
</dbReference>
<dbReference type="SUPFAM" id="SSF54695">
    <property type="entry name" value="POZ domain"/>
    <property type="match status" value="1"/>
</dbReference>